<reference evidence="5 6" key="1">
    <citation type="submission" date="2023-08" db="EMBL/GenBank/DDBJ databases">
        <title>Black Yeasts Isolated from many extreme environments.</title>
        <authorList>
            <person name="Coleine C."/>
            <person name="Stajich J.E."/>
            <person name="Selbmann L."/>
        </authorList>
    </citation>
    <scope>NUCLEOTIDE SEQUENCE [LARGE SCALE GENOMIC DNA]</scope>
    <source>
        <strain evidence="5 6">CCFEE 5885</strain>
    </source>
</reference>
<evidence type="ECO:0000256" key="1">
    <source>
        <dbReference type="ARBA" id="ARBA00005179"/>
    </source>
</evidence>
<evidence type="ECO:0000256" key="4">
    <source>
        <dbReference type="ARBA" id="ARBA00038314"/>
    </source>
</evidence>
<dbReference type="InterPro" id="IPR051654">
    <property type="entry name" value="Meroterpenoid_MTases"/>
</dbReference>
<dbReference type="PANTHER" id="PTHR35897:SF1">
    <property type="entry name" value="METHYLTRANSFERASE AUSD"/>
    <property type="match status" value="1"/>
</dbReference>
<evidence type="ECO:0000256" key="2">
    <source>
        <dbReference type="ARBA" id="ARBA00022679"/>
    </source>
</evidence>
<dbReference type="InterPro" id="IPR029063">
    <property type="entry name" value="SAM-dependent_MTases_sf"/>
</dbReference>
<evidence type="ECO:0000313" key="6">
    <source>
        <dbReference type="Proteomes" id="UP001345013"/>
    </source>
</evidence>
<name>A0ABR0KL76_9EURO</name>
<comment type="similarity">
    <text evidence="4">Belongs to the class I-like SAM-binding methyltransferase superfamily.</text>
</comment>
<comment type="pathway">
    <text evidence="1">Secondary metabolite biosynthesis.</text>
</comment>
<keyword evidence="3" id="KW-0949">S-adenosyl-L-methionine</keyword>
<dbReference type="EMBL" id="JAVRRG010000015">
    <property type="protein sequence ID" value="KAK5098074.1"/>
    <property type="molecule type" value="Genomic_DNA"/>
</dbReference>
<sequence>MTTPYSHYPDFYLEEPKRIPDPIITLLEEYSGVPQDQQLEHILKVRNRAYKAHPYPCLGRFRFIELDLSSHPLYHEYVVPQLKQPSSDHPTKDPQPLFLDLGTCLGQDIRKLIFDGADPSRIYGSDIVPDFISAGYELFQDEDKFPCDHFICPADVFDISEGNDLSVLDGRIDILHATAVFHLFSGEQQAAVAERCIKLLRKEPGCRSLVLGAQVGNVEARESVRRDNIKRFRHNEESWRKLWEDVCGEEEFRDVVKKVDVNAVLKERHIGGAPEQKHRGSTEEGARIEGTAHWGGTGAEAQGQYRRGFSVGGLACLD</sequence>
<keyword evidence="6" id="KW-1185">Reference proteome</keyword>
<evidence type="ECO:0008006" key="7">
    <source>
        <dbReference type="Google" id="ProtNLM"/>
    </source>
</evidence>
<dbReference type="SUPFAM" id="SSF53335">
    <property type="entry name" value="S-adenosyl-L-methionine-dependent methyltransferases"/>
    <property type="match status" value="1"/>
</dbReference>
<evidence type="ECO:0000313" key="5">
    <source>
        <dbReference type="EMBL" id="KAK5098074.1"/>
    </source>
</evidence>
<proteinExistence type="inferred from homology"/>
<comment type="caution">
    <text evidence="5">The sequence shown here is derived from an EMBL/GenBank/DDBJ whole genome shotgun (WGS) entry which is preliminary data.</text>
</comment>
<keyword evidence="2" id="KW-0808">Transferase</keyword>
<dbReference type="Proteomes" id="UP001345013">
    <property type="component" value="Unassembled WGS sequence"/>
</dbReference>
<accession>A0ABR0KL76</accession>
<gene>
    <name evidence="5" type="ORF">LTR24_001895</name>
</gene>
<organism evidence="5 6">
    <name type="scientific">Lithohypha guttulata</name>
    <dbReference type="NCBI Taxonomy" id="1690604"/>
    <lineage>
        <taxon>Eukaryota</taxon>
        <taxon>Fungi</taxon>
        <taxon>Dikarya</taxon>
        <taxon>Ascomycota</taxon>
        <taxon>Pezizomycotina</taxon>
        <taxon>Eurotiomycetes</taxon>
        <taxon>Chaetothyriomycetidae</taxon>
        <taxon>Chaetothyriales</taxon>
        <taxon>Trichomeriaceae</taxon>
        <taxon>Lithohypha</taxon>
    </lineage>
</organism>
<protein>
    <recommendedName>
        <fullName evidence="7">Methyltransferase domain-containing protein</fullName>
    </recommendedName>
</protein>
<evidence type="ECO:0000256" key="3">
    <source>
        <dbReference type="ARBA" id="ARBA00022691"/>
    </source>
</evidence>
<dbReference type="PANTHER" id="PTHR35897">
    <property type="entry name" value="METHYLTRANSFERASE AUSD"/>
    <property type="match status" value="1"/>
</dbReference>
<dbReference type="Gene3D" id="3.40.50.150">
    <property type="entry name" value="Vaccinia Virus protein VP39"/>
    <property type="match status" value="1"/>
</dbReference>